<evidence type="ECO:0000313" key="2">
    <source>
        <dbReference type="Proteomes" id="UP001396334"/>
    </source>
</evidence>
<accession>A0ABR2QY93</accession>
<evidence type="ECO:0000313" key="1">
    <source>
        <dbReference type="EMBL" id="KAK9005583.1"/>
    </source>
</evidence>
<protein>
    <submittedName>
        <fullName evidence="1">Uncharacterized protein</fullName>
    </submittedName>
</protein>
<name>A0ABR2QY93_9ROSI</name>
<dbReference type="Proteomes" id="UP001396334">
    <property type="component" value="Unassembled WGS sequence"/>
</dbReference>
<comment type="caution">
    <text evidence="1">The sequence shown here is derived from an EMBL/GenBank/DDBJ whole genome shotgun (WGS) entry which is preliminary data.</text>
</comment>
<keyword evidence="2" id="KW-1185">Reference proteome</keyword>
<sequence length="87" mass="9408">MDHSLCLLRNSVDAAAVSNENDANASSSSNKLSLGVDTTLKTRIAKQKGVQWGLQELSFWVHCGTRDWEAALSFPAGLSKYPNVENG</sequence>
<gene>
    <name evidence="1" type="ORF">V6N11_043011</name>
</gene>
<proteinExistence type="predicted"/>
<organism evidence="1 2">
    <name type="scientific">Hibiscus sabdariffa</name>
    <name type="common">roselle</name>
    <dbReference type="NCBI Taxonomy" id="183260"/>
    <lineage>
        <taxon>Eukaryota</taxon>
        <taxon>Viridiplantae</taxon>
        <taxon>Streptophyta</taxon>
        <taxon>Embryophyta</taxon>
        <taxon>Tracheophyta</taxon>
        <taxon>Spermatophyta</taxon>
        <taxon>Magnoliopsida</taxon>
        <taxon>eudicotyledons</taxon>
        <taxon>Gunneridae</taxon>
        <taxon>Pentapetalae</taxon>
        <taxon>rosids</taxon>
        <taxon>malvids</taxon>
        <taxon>Malvales</taxon>
        <taxon>Malvaceae</taxon>
        <taxon>Malvoideae</taxon>
        <taxon>Hibiscus</taxon>
    </lineage>
</organism>
<dbReference type="EMBL" id="JBBPBN010000030">
    <property type="protein sequence ID" value="KAK9005583.1"/>
    <property type="molecule type" value="Genomic_DNA"/>
</dbReference>
<reference evidence="1 2" key="1">
    <citation type="journal article" date="2024" name="G3 (Bethesda)">
        <title>Genome assembly of Hibiscus sabdariffa L. provides insights into metabolisms of medicinal natural products.</title>
        <authorList>
            <person name="Kim T."/>
        </authorList>
    </citation>
    <scope>NUCLEOTIDE SEQUENCE [LARGE SCALE GENOMIC DNA]</scope>
    <source>
        <strain evidence="1">TK-2024</strain>
        <tissue evidence="1">Old leaves</tissue>
    </source>
</reference>